<evidence type="ECO:0000256" key="4">
    <source>
        <dbReference type="ARBA" id="ARBA00022475"/>
    </source>
</evidence>
<evidence type="ECO:0000256" key="9">
    <source>
        <dbReference type="HAMAP-Rule" id="MF_00024"/>
    </source>
</evidence>
<protein>
    <recommendedName>
        <fullName evidence="9">Cobalamin biosynthesis protein CobD</fullName>
    </recommendedName>
</protein>
<dbReference type="GO" id="GO:0015420">
    <property type="term" value="F:ABC-type vitamin B12 transporter activity"/>
    <property type="evidence" value="ECO:0007669"/>
    <property type="project" value="UniProtKB-UniRule"/>
</dbReference>
<evidence type="ECO:0000256" key="5">
    <source>
        <dbReference type="ARBA" id="ARBA00022573"/>
    </source>
</evidence>
<dbReference type="PANTHER" id="PTHR34308:SF1">
    <property type="entry name" value="COBALAMIN BIOSYNTHESIS PROTEIN CBIB"/>
    <property type="match status" value="1"/>
</dbReference>
<feature type="transmembrane region" description="Helical" evidence="9">
    <location>
        <begin position="286"/>
        <end position="307"/>
    </location>
</feature>
<dbReference type="GO" id="GO:0005886">
    <property type="term" value="C:plasma membrane"/>
    <property type="evidence" value="ECO:0007669"/>
    <property type="project" value="UniProtKB-SubCell"/>
</dbReference>
<dbReference type="NCBIfam" id="NF005792">
    <property type="entry name" value="PRK07630.1"/>
    <property type="match status" value="1"/>
</dbReference>
<dbReference type="UniPathway" id="UPA00148"/>
<dbReference type="GO" id="GO:0048472">
    <property type="term" value="F:threonine-phosphate decarboxylase activity"/>
    <property type="evidence" value="ECO:0007669"/>
    <property type="project" value="InterPro"/>
</dbReference>
<feature type="transmembrane region" description="Helical" evidence="9">
    <location>
        <begin position="49"/>
        <end position="68"/>
    </location>
</feature>
<accession>A0A2X0SHG1</accession>
<keyword evidence="8 9" id="KW-0472">Membrane</keyword>
<organism evidence="10">
    <name type="scientific">Candidatus Nitrotoga fabula</name>
    <dbReference type="NCBI Taxonomy" id="2182327"/>
    <lineage>
        <taxon>Bacteria</taxon>
        <taxon>Pseudomonadati</taxon>
        <taxon>Pseudomonadota</taxon>
        <taxon>Betaproteobacteria</taxon>
        <taxon>Nitrosomonadales</taxon>
        <taxon>Gallionellaceae</taxon>
        <taxon>Candidatus Nitrotoga</taxon>
    </lineage>
</organism>
<comment type="pathway">
    <text evidence="2 9">Cofactor biosynthesis; adenosylcobalamin biosynthesis.</text>
</comment>
<keyword evidence="6 9" id="KW-0812">Transmembrane</keyword>
<comment type="subcellular location">
    <subcellularLocation>
        <location evidence="1 9">Cell membrane</location>
        <topology evidence="1 9">Multi-pass membrane protein</topology>
    </subcellularLocation>
</comment>
<keyword evidence="4 9" id="KW-1003">Cell membrane</keyword>
<sequence length="309" mass="35229">MSLLSLIFALLLEQLHPLALRRNLHAALGRYVDFFHRYLHAGHLKHGRIAWLVVILLPLIGTVSLYWLMYWVHPVFALLFNVLVLYFTLGFRQFIRSYTDIHQALRDNDLDKARNLLSAWRASSCHELKHEEVARVTIEEGLLAAHRYLFGVITWFVVSMFLGLGPAGAVLYRMAHFIDQLWDHEDPGDLGVFARQAYRWVEWLSMRVTAMIFAIVGDFEDTLYCWRTQSQNWPDPVAGVVLASAAGAIGVRLGLPILQAGLPQDRPELGIGEDADVDFMQSTVGLVWRALVFWFALLLLFGLATLVKF</sequence>
<comment type="function">
    <text evidence="9">Converts cobyric acid to cobinamide by the addition of aminopropanol on the F carboxylic group.</text>
</comment>
<dbReference type="InterPro" id="IPR004485">
    <property type="entry name" value="Cobalamin_biosynth_CobD/CbiB"/>
</dbReference>
<dbReference type="EMBL" id="LS423452">
    <property type="protein sequence ID" value="SPS05266.1"/>
    <property type="molecule type" value="Genomic_DNA"/>
</dbReference>
<dbReference type="PANTHER" id="PTHR34308">
    <property type="entry name" value="COBALAMIN BIOSYNTHESIS PROTEIN CBIB"/>
    <property type="match status" value="1"/>
</dbReference>
<evidence type="ECO:0000256" key="6">
    <source>
        <dbReference type="ARBA" id="ARBA00022692"/>
    </source>
</evidence>
<keyword evidence="7 9" id="KW-1133">Transmembrane helix</keyword>
<evidence type="ECO:0000256" key="1">
    <source>
        <dbReference type="ARBA" id="ARBA00004651"/>
    </source>
</evidence>
<proteinExistence type="inferred from homology"/>
<dbReference type="HAMAP" id="MF_00024">
    <property type="entry name" value="CobD_CbiB"/>
    <property type="match status" value="1"/>
</dbReference>
<evidence type="ECO:0000256" key="3">
    <source>
        <dbReference type="ARBA" id="ARBA00006263"/>
    </source>
</evidence>
<feature type="transmembrane region" description="Helical" evidence="9">
    <location>
        <begin position="148"/>
        <end position="172"/>
    </location>
</feature>
<feature type="transmembrane region" description="Helical" evidence="9">
    <location>
        <begin position="75"/>
        <end position="95"/>
    </location>
</feature>
<evidence type="ECO:0000256" key="7">
    <source>
        <dbReference type="ARBA" id="ARBA00022989"/>
    </source>
</evidence>
<comment type="caution">
    <text evidence="9">Lacks conserved residue(s) required for the propagation of feature annotation.</text>
</comment>
<dbReference type="Pfam" id="PF03186">
    <property type="entry name" value="CobD_Cbib"/>
    <property type="match status" value="1"/>
</dbReference>
<evidence type="ECO:0000313" key="10">
    <source>
        <dbReference type="EMBL" id="SPS05266.1"/>
    </source>
</evidence>
<gene>
    <name evidence="9 10" type="primary">cobD</name>
    <name evidence="10" type="ORF">NITFAB_0856</name>
</gene>
<evidence type="ECO:0000256" key="8">
    <source>
        <dbReference type="ARBA" id="ARBA00023136"/>
    </source>
</evidence>
<name>A0A2X0SHG1_9PROT</name>
<dbReference type="GO" id="GO:0009236">
    <property type="term" value="P:cobalamin biosynthetic process"/>
    <property type="evidence" value="ECO:0007669"/>
    <property type="project" value="UniProtKB-UniRule"/>
</dbReference>
<keyword evidence="5 9" id="KW-0169">Cobalamin biosynthesis</keyword>
<dbReference type="AlphaFoldDB" id="A0A2X0SHG1"/>
<evidence type="ECO:0000256" key="2">
    <source>
        <dbReference type="ARBA" id="ARBA00004953"/>
    </source>
</evidence>
<reference evidence="10" key="1">
    <citation type="submission" date="2018-05" db="EMBL/GenBank/DDBJ databases">
        <authorList>
            <person name="Lanie J.A."/>
            <person name="Ng W.-L."/>
            <person name="Kazmierczak K.M."/>
            <person name="Andrzejewski T.M."/>
            <person name="Davidsen T.M."/>
            <person name="Wayne K.J."/>
            <person name="Tettelin H."/>
            <person name="Glass J.I."/>
            <person name="Rusch D."/>
            <person name="Podicherti R."/>
            <person name="Tsui H.-C.T."/>
            <person name="Winkler M.E."/>
        </authorList>
    </citation>
    <scope>NUCLEOTIDE SEQUENCE</scope>
    <source>
        <strain evidence="10">KNB</strain>
    </source>
</reference>
<comment type="similarity">
    <text evidence="3 9">Belongs to the CobD/CbiB family.</text>
</comment>